<protein>
    <recommendedName>
        <fullName evidence="7">TVP38/TMEM64 family membrane protein</fullName>
    </recommendedName>
</protein>
<evidence type="ECO:0000256" key="1">
    <source>
        <dbReference type="ARBA" id="ARBA00004651"/>
    </source>
</evidence>
<gene>
    <name evidence="9" type="ORF">BJY20_002615</name>
</gene>
<feature type="transmembrane region" description="Helical" evidence="7">
    <location>
        <begin position="158"/>
        <end position="178"/>
    </location>
</feature>
<keyword evidence="3 7" id="KW-1003">Cell membrane</keyword>
<keyword evidence="4 7" id="KW-0812">Transmembrane</keyword>
<comment type="subcellular location">
    <subcellularLocation>
        <location evidence="1 7">Cell membrane</location>
        <topology evidence="1 7">Multi-pass membrane protein</topology>
    </subcellularLocation>
</comment>
<evidence type="ECO:0000259" key="8">
    <source>
        <dbReference type="Pfam" id="PF09335"/>
    </source>
</evidence>
<dbReference type="Pfam" id="PF09335">
    <property type="entry name" value="VTT_dom"/>
    <property type="match status" value="1"/>
</dbReference>
<evidence type="ECO:0000256" key="5">
    <source>
        <dbReference type="ARBA" id="ARBA00022989"/>
    </source>
</evidence>
<dbReference type="InterPro" id="IPR032816">
    <property type="entry name" value="VTT_dom"/>
</dbReference>
<evidence type="ECO:0000313" key="9">
    <source>
        <dbReference type="EMBL" id="NYF99223.1"/>
    </source>
</evidence>
<dbReference type="AlphaFoldDB" id="A0A852VX39"/>
<feature type="transmembrane region" description="Helical" evidence="7">
    <location>
        <begin position="65"/>
        <end position="98"/>
    </location>
</feature>
<evidence type="ECO:0000256" key="4">
    <source>
        <dbReference type="ARBA" id="ARBA00022692"/>
    </source>
</evidence>
<feature type="transmembrane region" description="Helical" evidence="7">
    <location>
        <begin position="38"/>
        <end position="59"/>
    </location>
</feature>
<dbReference type="PANTHER" id="PTHR12677">
    <property type="entry name" value="GOLGI APPARATUS MEMBRANE PROTEIN TVP38-RELATED"/>
    <property type="match status" value="1"/>
</dbReference>
<dbReference type="EMBL" id="JACCAE010000001">
    <property type="protein sequence ID" value="NYF99223.1"/>
    <property type="molecule type" value="Genomic_DNA"/>
</dbReference>
<evidence type="ECO:0000256" key="3">
    <source>
        <dbReference type="ARBA" id="ARBA00022475"/>
    </source>
</evidence>
<name>A0A852VX39_9MICO</name>
<sequence>MGRVAGVKAALLALMLLGVTVLAIVLGPPDIAALRSRVAVAGIWAPVLFVSLYAVLALVPGPKSLLTIAGGALFGLWAGAGLSLAGALVGAVVAFGLGRVLGREAVDRLTRGRVKRVDALLTAHGLSAVLLVRLVPLVPFDAVNYAAGLTGVRVRHYVLGSAIGMVPGCLAYAALGAYGSDPWGLAAALSALVLLIVGGSWWARRLNEPRGEHSSDERAHV</sequence>
<organism evidence="9 10">
    <name type="scientific">Janibacter cremeus</name>
    <dbReference type="NCBI Taxonomy" id="1285192"/>
    <lineage>
        <taxon>Bacteria</taxon>
        <taxon>Bacillati</taxon>
        <taxon>Actinomycetota</taxon>
        <taxon>Actinomycetes</taxon>
        <taxon>Micrococcales</taxon>
        <taxon>Intrasporangiaceae</taxon>
        <taxon>Janibacter</taxon>
    </lineage>
</organism>
<evidence type="ECO:0000256" key="2">
    <source>
        <dbReference type="ARBA" id="ARBA00008640"/>
    </source>
</evidence>
<keyword evidence="6 7" id="KW-0472">Membrane</keyword>
<evidence type="ECO:0000313" key="10">
    <source>
        <dbReference type="Proteomes" id="UP000554054"/>
    </source>
</evidence>
<keyword evidence="10" id="KW-1185">Reference proteome</keyword>
<dbReference type="Proteomes" id="UP000554054">
    <property type="component" value="Unassembled WGS sequence"/>
</dbReference>
<keyword evidence="5 7" id="KW-1133">Transmembrane helix</keyword>
<dbReference type="RefSeq" id="WP_185991951.1">
    <property type="nucleotide sequence ID" value="NZ_JACCAE010000001.1"/>
</dbReference>
<feature type="transmembrane region" description="Helical" evidence="7">
    <location>
        <begin position="6"/>
        <end position="26"/>
    </location>
</feature>
<feature type="domain" description="VTT" evidence="8">
    <location>
        <begin position="62"/>
        <end position="177"/>
    </location>
</feature>
<dbReference type="InterPro" id="IPR015414">
    <property type="entry name" value="TMEM64"/>
</dbReference>
<proteinExistence type="inferred from homology"/>
<evidence type="ECO:0000256" key="6">
    <source>
        <dbReference type="ARBA" id="ARBA00023136"/>
    </source>
</evidence>
<comment type="similarity">
    <text evidence="2 7">Belongs to the TVP38/TMEM64 family.</text>
</comment>
<feature type="transmembrane region" description="Helical" evidence="7">
    <location>
        <begin position="185"/>
        <end position="203"/>
    </location>
</feature>
<comment type="caution">
    <text evidence="9">The sequence shown here is derived from an EMBL/GenBank/DDBJ whole genome shotgun (WGS) entry which is preliminary data.</text>
</comment>
<reference evidence="9 10" key="1">
    <citation type="submission" date="2020-07" db="EMBL/GenBank/DDBJ databases">
        <title>Sequencing the genomes of 1000 actinobacteria strains.</title>
        <authorList>
            <person name="Klenk H.-P."/>
        </authorList>
    </citation>
    <scope>NUCLEOTIDE SEQUENCE [LARGE SCALE GENOMIC DNA]</scope>
    <source>
        <strain evidence="9 10">DSM 26154</strain>
    </source>
</reference>
<evidence type="ECO:0000256" key="7">
    <source>
        <dbReference type="RuleBase" id="RU366058"/>
    </source>
</evidence>
<accession>A0A852VX39</accession>
<dbReference type="GO" id="GO:0005886">
    <property type="term" value="C:plasma membrane"/>
    <property type="evidence" value="ECO:0007669"/>
    <property type="project" value="UniProtKB-SubCell"/>
</dbReference>
<dbReference type="PANTHER" id="PTHR12677:SF59">
    <property type="entry name" value="GOLGI APPARATUS MEMBRANE PROTEIN TVP38-RELATED"/>
    <property type="match status" value="1"/>
</dbReference>